<organism evidence="4 5">
    <name type="scientific">Chlorella ohadii</name>
    <dbReference type="NCBI Taxonomy" id="2649997"/>
    <lineage>
        <taxon>Eukaryota</taxon>
        <taxon>Viridiplantae</taxon>
        <taxon>Chlorophyta</taxon>
        <taxon>core chlorophytes</taxon>
        <taxon>Trebouxiophyceae</taxon>
        <taxon>Chlorellales</taxon>
        <taxon>Chlorellaceae</taxon>
        <taxon>Chlorella clade</taxon>
        <taxon>Chlorella</taxon>
    </lineage>
</organism>
<dbReference type="GO" id="GO:0005634">
    <property type="term" value="C:nucleus"/>
    <property type="evidence" value="ECO:0007669"/>
    <property type="project" value="TreeGrafter"/>
</dbReference>
<reference evidence="4" key="1">
    <citation type="submission" date="2020-11" db="EMBL/GenBank/DDBJ databases">
        <title>Chlorella ohadii genome sequencing and assembly.</title>
        <authorList>
            <person name="Murik O."/>
            <person name="Treves H."/>
            <person name="Kedem I."/>
            <person name="Shotland Y."/>
            <person name="Kaplan A."/>
        </authorList>
    </citation>
    <scope>NUCLEOTIDE SEQUENCE</scope>
    <source>
        <strain evidence="4">1</strain>
    </source>
</reference>
<dbReference type="SUPFAM" id="SSF51197">
    <property type="entry name" value="Clavaminate synthase-like"/>
    <property type="match status" value="1"/>
</dbReference>
<dbReference type="InterPro" id="IPR003347">
    <property type="entry name" value="JmjC_dom"/>
</dbReference>
<evidence type="ECO:0000256" key="1">
    <source>
        <dbReference type="ARBA" id="ARBA00006801"/>
    </source>
</evidence>
<keyword evidence="5" id="KW-1185">Reference proteome</keyword>
<dbReference type="GO" id="GO:0016706">
    <property type="term" value="F:2-oxoglutarate-dependent dioxygenase activity"/>
    <property type="evidence" value="ECO:0007669"/>
    <property type="project" value="TreeGrafter"/>
</dbReference>
<comment type="caution">
    <text evidence="4">The sequence shown here is derived from an EMBL/GenBank/DDBJ whole genome shotgun (WGS) entry which is preliminary data.</text>
</comment>
<dbReference type="PROSITE" id="PS51184">
    <property type="entry name" value="JMJC"/>
    <property type="match status" value="1"/>
</dbReference>
<dbReference type="GO" id="GO:0005737">
    <property type="term" value="C:cytoplasm"/>
    <property type="evidence" value="ECO:0007669"/>
    <property type="project" value="TreeGrafter"/>
</dbReference>
<evidence type="ECO:0000256" key="2">
    <source>
        <dbReference type="SAM" id="MobiDB-lite"/>
    </source>
</evidence>
<proteinExistence type="inferred from homology"/>
<dbReference type="Gene3D" id="2.60.120.650">
    <property type="entry name" value="Cupin"/>
    <property type="match status" value="1"/>
</dbReference>
<dbReference type="SMART" id="SM00558">
    <property type="entry name" value="JmjC"/>
    <property type="match status" value="1"/>
</dbReference>
<feature type="domain" description="JmjC" evidence="3">
    <location>
        <begin position="200"/>
        <end position="364"/>
    </location>
</feature>
<sequence>MAVSLCSIPCDTSYAHEGTPEDNANAGLAGADATAPPPPPPPPPPGGAVPRRRACELSYQRFCLEFMEPNVPVLIEGATEGWAAAQDWRAPDGSVDLDFLEQRFGNAQVLVTDTARCHQGSGPCESMRLADFLAWWWQHRQQRQQQQQQLNGAPIAAERDEEEPRWYCKDWHLASEFPGYQAYTCPAFFQDDWLNEWFDSQQQQQQEAAPAPQQAEQADVDGQQQGPSAGGIQASDYRFVYLGPAGTSTPLHADVLRSFSWSANIAGRKLWRLLPPQYTHLLLDRHGRDAAWDFFADDSGGEFPGLAEARSHLVSLVQQPGEALFVPSGWFHTVENLDDCVSINHNWFNGHNACWVWALLRRERQQAEAAIEDCRQLCSPAEFEGLVQRNLGANAGLDWAGLGSLLRCIADHSLAMLEAGQDSTPASTDQAAEEPAAIEQPAVAAAAAAAAGLAAQSKPALGGRGYHAFRLQRAAYVLQELLAEQRRIDGAGCCCCDTDAMQTKQEVQQAAYHAAQIAANSVCLKRIAQQLHAMGLELL</sequence>
<dbReference type="GO" id="GO:0043565">
    <property type="term" value="F:sequence-specific DNA binding"/>
    <property type="evidence" value="ECO:0007669"/>
    <property type="project" value="TreeGrafter"/>
</dbReference>
<dbReference type="AlphaFoldDB" id="A0AAD5GY00"/>
<feature type="region of interest" description="Disordered" evidence="2">
    <location>
        <begin position="14"/>
        <end position="51"/>
    </location>
</feature>
<evidence type="ECO:0000259" key="3">
    <source>
        <dbReference type="PROSITE" id="PS51184"/>
    </source>
</evidence>
<name>A0AAD5GY00_9CHLO</name>
<dbReference type="InterPro" id="IPR050910">
    <property type="entry name" value="JMJD6_ArgDemeth/LysHydrox"/>
</dbReference>
<accession>A0AAD5GY00</accession>
<protein>
    <recommendedName>
        <fullName evidence="3">JmjC domain-containing protein</fullName>
    </recommendedName>
</protein>
<feature type="compositionally biased region" description="Pro residues" evidence="2">
    <location>
        <begin position="35"/>
        <end position="47"/>
    </location>
</feature>
<feature type="compositionally biased region" description="Low complexity" evidence="2">
    <location>
        <begin position="201"/>
        <end position="217"/>
    </location>
</feature>
<dbReference type="Proteomes" id="UP001205105">
    <property type="component" value="Unassembled WGS sequence"/>
</dbReference>
<feature type="compositionally biased region" description="Low complexity" evidence="2">
    <location>
        <begin position="24"/>
        <end position="34"/>
    </location>
</feature>
<dbReference type="Pfam" id="PF13621">
    <property type="entry name" value="Cupin_8"/>
    <property type="match status" value="1"/>
</dbReference>
<dbReference type="GO" id="GO:0045905">
    <property type="term" value="P:positive regulation of translational termination"/>
    <property type="evidence" value="ECO:0007669"/>
    <property type="project" value="TreeGrafter"/>
</dbReference>
<feature type="region of interest" description="Disordered" evidence="2">
    <location>
        <begin position="200"/>
        <end position="229"/>
    </location>
</feature>
<comment type="similarity">
    <text evidence="1">Belongs to the JARID1 histone demethylase family.</text>
</comment>
<dbReference type="EMBL" id="JADXDR010000173">
    <property type="protein sequence ID" value="KAI7836856.1"/>
    <property type="molecule type" value="Genomic_DNA"/>
</dbReference>
<dbReference type="InterPro" id="IPR041667">
    <property type="entry name" value="Cupin_8"/>
</dbReference>
<evidence type="ECO:0000313" key="4">
    <source>
        <dbReference type="EMBL" id="KAI7836856.1"/>
    </source>
</evidence>
<dbReference type="PANTHER" id="PTHR12480">
    <property type="entry name" value="ARGININE DEMETHYLASE AND LYSYL-HYDROXYLASE JMJD"/>
    <property type="match status" value="1"/>
</dbReference>
<dbReference type="PANTHER" id="PTHR12480:SF6">
    <property type="entry name" value="2-OXOGLUTARATE AND IRON-DEPENDENT OXYGENASE JMJD4"/>
    <property type="match status" value="1"/>
</dbReference>
<gene>
    <name evidence="4" type="ORF">COHA_009309</name>
</gene>
<evidence type="ECO:0000313" key="5">
    <source>
        <dbReference type="Proteomes" id="UP001205105"/>
    </source>
</evidence>